<dbReference type="OrthoDB" id="196786at2"/>
<dbReference type="Gene3D" id="1.10.4030.10">
    <property type="entry name" value="Porin chaperone SurA, peptide-binding domain"/>
    <property type="match status" value="1"/>
</dbReference>
<dbReference type="SUPFAM" id="SSF109998">
    <property type="entry name" value="Triger factor/SurA peptide-binding domain-like"/>
    <property type="match status" value="1"/>
</dbReference>
<dbReference type="Pfam" id="PF13145">
    <property type="entry name" value="Rotamase_2"/>
    <property type="match status" value="1"/>
</dbReference>
<keyword evidence="5 6" id="KW-0413">Isomerase</keyword>
<evidence type="ECO:0000313" key="9">
    <source>
        <dbReference type="EMBL" id="GAO42755.1"/>
    </source>
</evidence>
<keyword evidence="4 6" id="KW-0697">Rotamase</keyword>
<evidence type="ECO:0000256" key="1">
    <source>
        <dbReference type="ARBA" id="ARBA00000971"/>
    </source>
</evidence>
<reference evidence="9 10" key="1">
    <citation type="submission" date="2015-04" db="EMBL/GenBank/DDBJ databases">
        <title>Whole genome shotgun sequence of Flavihumibacter petaseus NBRC 106054.</title>
        <authorList>
            <person name="Miyazawa S."/>
            <person name="Hosoyama A."/>
            <person name="Hashimoto M."/>
            <person name="Noguchi M."/>
            <person name="Tsuchikane K."/>
            <person name="Ohji S."/>
            <person name="Yamazoe A."/>
            <person name="Ichikawa N."/>
            <person name="Kimura A."/>
            <person name="Fujita N."/>
        </authorList>
    </citation>
    <scope>NUCLEOTIDE SEQUENCE [LARGE SCALE GENOMIC DNA]</scope>
    <source>
        <strain evidence="9 10">NBRC 106054</strain>
    </source>
</reference>
<proteinExistence type="predicted"/>
<evidence type="ECO:0000256" key="5">
    <source>
        <dbReference type="ARBA" id="ARBA00023235"/>
    </source>
</evidence>
<dbReference type="GO" id="GO:0003755">
    <property type="term" value="F:peptidyl-prolyl cis-trans isomerase activity"/>
    <property type="evidence" value="ECO:0007669"/>
    <property type="project" value="UniProtKB-KW"/>
</dbReference>
<name>A0A0E9N059_9BACT</name>
<dbReference type="STRING" id="1220578.FPE01S_01_17730"/>
<dbReference type="EC" id="5.2.1.8" evidence="2"/>
<dbReference type="PROSITE" id="PS50198">
    <property type="entry name" value="PPIC_PPIASE_2"/>
    <property type="match status" value="1"/>
</dbReference>
<keyword evidence="7" id="KW-0812">Transmembrane</keyword>
<dbReference type="EMBL" id="BBWV01000001">
    <property type="protein sequence ID" value="GAO42755.1"/>
    <property type="molecule type" value="Genomic_DNA"/>
</dbReference>
<evidence type="ECO:0000313" key="10">
    <source>
        <dbReference type="Proteomes" id="UP000033121"/>
    </source>
</evidence>
<keyword evidence="3" id="KW-0732">Signal</keyword>
<evidence type="ECO:0000256" key="2">
    <source>
        <dbReference type="ARBA" id="ARBA00013194"/>
    </source>
</evidence>
<dbReference type="InterPro" id="IPR050245">
    <property type="entry name" value="PrsA_foldase"/>
</dbReference>
<keyword evidence="7" id="KW-1133">Transmembrane helix</keyword>
<comment type="caution">
    <text evidence="9">The sequence shown here is derived from an EMBL/GenBank/DDBJ whole genome shotgun (WGS) entry which is preliminary data.</text>
</comment>
<keyword evidence="10" id="KW-1185">Reference proteome</keyword>
<evidence type="ECO:0000256" key="6">
    <source>
        <dbReference type="PROSITE-ProRule" id="PRU00278"/>
    </source>
</evidence>
<dbReference type="AlphaFoldDB" id="A0A0E9N059"/>
<dbReference type="Gene3D" id="3.10.50.40">
    <property type="match status" value="1"/>
</dbReference>
<evidence type="ECO:0000256" key="3">
    <source>
        <dbReference type="ARBA" id="ARBA00022729"/>
    </source>
</evidence>
<feature type="domain" description="PpiC" evidence="8">
    <location>
        <begin position="133"/>
        <end position="231"/>
    </location>
</feature>
<feature type="transmembrane region" description="Helical" evidence="7">
    <location>
        <begin position="9"/>
        <end position="26"/>
    </location>
</feature>
<keyword evidence="7" id="KW-0472">Membrane</keyword>
<evidence type="ECO:0000256" key="7">
    <source>
        <dbReference type="SAM" id="Phobius"/>
    </source>
</evidence>
<evidence type="ECO:0000259" key="8">
    <source>
        <dbReference type="PROSITE" id="PS50198"/>
    </source>
</evidence>
<sequence>MKKILSEPLFQFFILGVILYVSVTFIRSRTESASREIDISRERVASLITGYQTQLGVLPTNQQLEDLINAYIREEITYREAKKLGLDKDDEIVRRRLSQKFEFLQSDLEEIPSPTEEQLQAFYKNNPELFSAETTVTFSHIYFNSDNRPDTIVRRQALTVLQELTTSGKQRAPEKGDRFPLQYDYTDQSLVDIKSNFGDKPIADSLFKGKTGTWLGPVQSGYGWHLVYISNRNEHTLLPYEAVKEAVKTKYLEAEKEKQNRQAFEQLSKKYIIRRNYLEEK</sequence>
<protein>
    <recommendedName>
        <fullName evidence="2">peptidylprolyl isomerase</fullName>
        <ecNumber evidence="2">5.2.1.8</ecNumber>
    </recommendedName>
</protein>
<dbReference type="Proteomes" id="UP000033121">
    <property type="component" value="Unassembled WGS sequence"/>
</dbReference>
<comment type="catalytic activity">
    <reaction evidence="1">
        <text>[protein]-peptidylproline (omega=180) = [protein]-peptidylproline (omega=0)</text>
        <dbReference type="Rhea" id="RHEA:16237"/>
        <dbReference type="Rhea" id="RHEA-COMP:10747"/>
        <dbReference type="Rhea" id="RHEA-COMP:10748"/>
        <dbReference type="ChEBI" id="CHEBI:83833"/>
        <dbReference type="ChEBI" id="CHEBI:83834"/>
        <dbReference type="EC" id="5.2.1.8"/>
    </reaction>
</comment>
<dbReference type="InterPro" id="IPR027304">
    <property type="entry name" value="Trigger_fact/SurA_dom_sf"/>
</dbReference>
<dbReference type="PANTHER" id="PTHR47245">
    <property type="entry name" value="PEPTIDYLPROLYL ISOMERASE"/>
    <property type="match status" value="1"/>
</dbReference>
<accession>A0A0E9N059</accession>
<dbReference type="SUPFAM" id="SSF54534">
    <property type="entry name" value="FKBP-like"/>
    <property type="match status" value="1"/>
</dbReference>
<organism evidence="9 10">
    <name type="scientific">Flavihumibacter petaseus NBRC 106054</name>
    <dbReference type="NCBI Taxonomy" id="1220578"/>
    <lineage>
        <taxon>Bacteria</taxon>
        <taxon>Pseudomonadati</taxon>
        <taxon>Bacteroidota</taxon>
        <taxon>Chitinophagia</taxon>
        <taxon>Chitinophagales</taxon>
        <taxon>Chitinophagaceae</taxon>
        <taxon>Flavihumibacter</taxon>
    </lineage>
</organism>
<dbReference type="PANTHER" id="PTHR47245:SF1">
    <property type="entry name" value="FOLDASE PROTEIN PRSA"/>
    <property type="match status" value="1"/>
</dbReference>
<evidence type="ECO:0000256" key="4">
    <source>
        <dbReference type="ARBA" id="ARBA00023110"/>
    </source>
</evidence>
<dbReference type="InterPro" id="IPR000297">
    <property type="entry name" value="PPIase_PpiC"/>
</dbReference>
<gene>
    <name evidence="9" type="ORF">FPE01S_01_17730</name>
</gene>
<dbReference type="InterPro" id="IPR046357">
    <property type="entry name" value="PPIase_dom_sf"/>
</dbReference>
<dbReference type="RefSeq" id="WP_046368372.1">
    <property type="nucleotide sequence ID" value="NZ_BBWV01000001.1"/>
</dbReference>